<gene>
    <name evidence="2" type="ORF">NEOCIP111885_03174</name>
</gene>
<evidence type="ECO:0000313" key="2">
    <source>
        <dbReference type="EMBL" id="CAG9609432.1"/>
    </source>
</evidence>
<dbReference type="Pfam" id="PF22871">
    <property type="entry name" value="AimR"/>
    <property type="match status" value="1"/>
</dbReference>
<evidence type="ECO:0000259" key="1">
    <source>
        <dbReference type="PROSITE" id="PS50943"/>
    </source>
</evidence>
<evidence type="ECO:0000313" key="3">
    <source>
        <dbReference type="Proteomes" id="UP000789845"/>
    </source>
</evidence>
<name>A0A9C7LBR4_9BACI</name>
<organism evidence="2 3">
    <name type="scientific">Pseudoneobacillus rhizosphaerae</name>
    <dbReference type="NCBI Taxonomy" id="2880968"/>
    <lineage>
        <taxon>Bacteria</taxon>
        <taxon>Bacillati</taxon>
        <taxon>Bacillota</taxon>
        <taxon>Bacilli</taxon>
        <taxon>Bacillales</taxon>
        <taxon>Bacillaceae</taxon>
        <taxon>Pseudoneobacillus</taxon>
    </lineage>
</organism>
<dbReference type="InterPro" id="IPR001387">
    <property type="entry name" value="Cro/C1-type_HTH"/>
</dbReference>
<dbReference type="EMBL" id="CAKJTG010000019">
    <property type="protein sequence ID" value="CAG9609432.1"/>
    <property type="molecule type" value="Genomic_DNA"/>
</dbReference>
<dbReference type="PROSITE" id="PS50943">
    <property type="entry name" value="HTH_CROC1"/>
    <property type="match status" value="1"/>
</dbReference>
<keyword evidence="3" id="KW-1185">Reference proteome</keyword>
<protein>
    <recommendedName>
        <fullName evidence="1">HTH cro/C1-type domain-containing protein</fullName>
    </recommendedName>
</protein>
<dbReference type="NCBIfam" id="NF038310">
    <property type="entry name" value="lysogeny_AimR"/>
    <property type="match status" value="1"/>
</dbReference>
<sequence>MKLDKETLKIINREIGKQELSITQISELLDFDRTLLTKFLNGNRIPNIEVLLKLLNYLFPETHAAYGILKRITPYLKSLQSLKIMLEMARLNRDEKTVSAAANILSNASLQKDKEWADCYLLWQEFRSGNLDKDKYLDSILTISLQSDEMKAFRFIALAHFHYAYSDHKSLANEYIEKAKLIIDTLQPGLIKNSYLARYYGYKSQIALSKSVKPDDTSLQYFYKSNEYAISELMVGVNYYNLGLIYQHHDHQLAIKYIKKTLSILKIYTQYDSSLKFFIDYIEELIPRISILANDFDGIKEKDLTSTKNKLIYNIKMGNETKARELLKGFTDEEKENDFIMYCQGILESSIPILMKCLSRNIEVSQIYETPLPVRALLQLGIDHSIIDAMINAKYGDIKYYVSS</sequence>
<dbReference type="AlphaFoldDB" id="A0A9C7LBR4"/>
<dbReference type="Proteomes" id="UP000789845">
    <property type="component" value="Unassembled WGS sequence"/>
</dbReference>
<accession>A0A9C7LBR4</accession>
<dbReference type="InterPro" id="IPR047705">
    <property type="entry name" value="AimR-like"/>
</dbReference>
<reference evidence="2" key="1">
    <citation type="submission" date="2021-10" db="EMBL/GenBank/DDBJ databases">
        <authorList>
            <person name="Criscuolo A."/>
        </authorList>
    </citation>
    <scope>NUCLEOTIDE SEQUENCE</scope>
    <source>
        <strain evidence="2">CIP111885</strain>
    </source>
</reference>
<comment type="caution">
    <text evidence="2">The sequence shown here is derived from an EMBL/GenBank/DDBJ whole genome shotgun (WGS) entry which is preliminary data.</text>
</comment>
<feature type="domain" description="HTH cro/C1-type" evidence="1">
    <location>
        <begin position="20"/>
        <end position="58"/>
    </location>
</feature>
<proteinExistence type="predicted"/>